<reference evidence="1" key="1">
    <citation type="submission" date="2020-11" db="EMBL/GenBank/DDBJ databases">
        <title>Isolation and identification of active actinomycetes.</title>
        <authorList>
            <person name="Sun X."/>
        </authorList>
    </citation>
    <scope>NUCLEOTIDE SEQUENCE</scope>
    <source>
        <strain evidence="1">NEAU-A11</strain>
    </source>
</reference>
<evidence type="ECO:0000313" key="1">
    <source>
        <dbReference type="EMBL" id="MBG0569304.1"/>
    </source>
</evidence>
<protein>
    <submittedName>
        <fullName evidence="1">Uncharacterized protein</fullName>
    </submittedName>
</protein>
<dbReference type="AlphaFoldDB" id="A0A931CFR1"/>
<name>A0A931CFR1_9ACTN</name>
<keyword evidence="2" id="KW-1185">Reference proteome</keyword>
<dbReference type="EMBL" id="JADQTO010000067">
    <property type="protein sequence ID" value="MBG0569304.1"/>
    <property type="molecule type" value="Genomic_DNA"/>
</dbReference>
<dbReference type="RefSeq" id="WP_196421043.1">
    <property type="nucleotide sequence ID" value="NZ_JADQTO010000067.1"/>
</dbReference>
<proteinExistence type="predicted"/>
<comment type="caution">
    <text evidence="1">The sequence shown here is derived from an EMBL/GenBank/DDBJ whole genome shotgun (WGS) entry which is preliminary data.</text>
</comment>
<gene>
    <name evidence="1" type="ORF">I4J89_48710</name>
</gene>
<dbReference type="Proteomes" id="UP000598146">
    <property type="component" value="Unassembled WGS sequence"/>
</dbReference>
<accession>A0A931CFR1</accession>
<evidence type="ECO:0000313" key="2">
    <source>
        <dbReference type="Proteomes" id="UP000598146"/>
    </source>
</evidence>
<organism evidence="1 2">
    <name type="scientific">Actinoplanes aureus</name>
    <dbReference type="NCBI Taxonomy" id="2792083"/>
    <lineage>
        <taxon>Bacteria</taxon>
        <taxon>Bacillati</taxon>
        <taxon>Actinomycetota</taxon>
        <taxon>Actinomycetes</taxon>
        <taxon>Micromonosporales</taxon>
        <taxon>Micromonosporaceae</taxon>
        <taxon>Actinoplanes</taxon>
    </lineage>
</organism>
<sequence>MAGWRWWHNRPPYGPDVLNAQATLQLVDPATADAALKPVNAATAGEGDQILLGRVSWSSPPNPQKGDSFRIVLLDKRSHLMPGFIAVTSARPNDVSTGLDGTLDIAQKRYPWLQGVGTRETNGSYWTSGSAIFVESVNASPVTFQTVFHQARPETPPEHRVATAPVSVEDMLVALISVGPDGQVYWAHRLLN</sequence>